<name>A0A9W9ZLD3_9CNID</name>
<dbReference type="EMBL" id="MU825894">
    <property type="protein sequence ID" value="KAJ7383851.1"/>
    <property type="molecule type" value="Genomic_DNA"/>
</dbReference>
<keyword evidence="1" id="KW-0812">Transmembrane</keyword>
<sequence length="211" mass="24152">MDVWLLAQHLQALIYGTSVCWSFVYVSLKVSLLQSQKNSLVIFIIAGSFALYGCLKTFASFIDDAQNYSDYVTWLKDIEPGGYAVYRVTAESALGYWFYSQLMSLLLPFILFINIKSRFIKMSTLELCAYAWLALGGAISLALPLFVLRYHSTRQDKITVGSPRGYPHGVWMSWRFACGCHFGSQCRCHGQTRKRSCSIFCYSVLFYFYRV</sequence>
<comment type="caution">
    <text evidence="2">The sequence shown here is derived from an EMBL/GenBank/DDBJ whole genome shotgun (WGS) entry which is preliminary data.</text>
</comment>
<dbReference type="OrthoDB" id="10476066at2759"/>
<protein>
    <submittedName>
        <fullName evidence="2">Uncharacterized protein</fullName>
    </submittedName>
</protein>
<reference evidence="2" key="1">
    <citation type="submission" date="2023-01" db="EMBL/GenBank/DDBJ databases">
        <title>Genome assembly of the deep-sea coral Lophelia pertusa.</title>
        <authorList>
            <person name="Herrera S."/>
            <person name="Cordes E."/>
        </authorList>
    </citation>
    <scope>NUCLEOTIDE SEQUENCE</scope>
    <source>
        <strain evidence="2">USNM1676648</strain>
        <tissue evidence="2">Polyp</tissue>
    </source>
</reference>
<keyword evidence="3" id="KW-1185">Reference proteome</keyword>
<keyword evidence="1" id="KW-1133">Transmembrane helix</keyword>
<organism evidence="2 3">
    <name type="scientific">Desmophyllum pertusum</name>
    <dbReference type="NCBI Taxonomy" id="174260"/>
    <lineage>
        <taxon>Eukaryota</taxon>
        <taxon>Metazoa</taxon>
        <taxon>Cnidaria</taxon>
        <taxon>Anthozoa</taxon>
        <taxon>Hexacorallia</taxon>
        <taxon>Scleractinia</taxon>
        <taxon>Caryophylliina</taxon>
        <taxon>Caryophylliidae</taxon>
        <taxon>Desmophyllum</taxon>
    </lineage>
</organism>
<dbReference type="Proteomes" id="UP001163046">
    <property type="component" value="Unassembled WGS sequence"/>
</dbReference>
<evidence type="ECO:0000313" key="3">
    <source>
        <dbReference type="Proteomes" id="UP001163046"/>
    </source>
</evidence>
<evidence type="ECO:0000256" key="1">
    <source>
        <dbReference type="SAM" id="Phobius"/>
    </source>
</evidence>
<dbReference type="AlphaFoldDB" id="A0A9W9ZLD3"/>
<feature type="transmembrane region" description="Helical" evidence="1">
    <location>
        <begin position="12"/>
        <end position="28"/>
    </location>
</feature>
<feature type="transmembrane region" description="Helical" evidence="1">
    <location>
        <begin position="127"/>
        <end position="148"/>
    </location>
</feature>
<keyword evidence="1" id="KW-0472">Membrane</keyword>
<feature type="transmembrane region" description="Helical" evidence="1">
    <location>
        <begin position="96"/>
        <end position="115"/>
    </location>
</feature>
<accession>A0A9W9ZLD3</accession>
<proteinExistence type="predicted"/>
<feature type="transmembrane region" description="Helical" evidence="1">
    <location>
        <begin position="40"/>
        <end position="62"/>
    </location>
</feature>
<evidence type="ECO:0000313" key="2">
    <source>
        <dbReference type="EMBL" id="KAJ7383851.1"/>
    </source>
</evidence>
<gene>
    <name evidence="2" type="ORF">OS493_025727</name>
</gene>